<dbReference type="AlphaFoldDB" id="A0A5B8V7W5"/>
<keyword evidence="2" id="KW-1185">Reference proteome</keyword>
<dbReference type="OrthoDB" id="7057360at2"/>
<dbReference type="PROSITE" id="PS51257">
    <property type="entry name" value="PROKAR_LIPOPROTEIN"/>
    <property type="match status" value="1"/>
</dbReference>
<dbReference type="RefSeq" id="WP_147188268.1">
    <property type="nucleotide sequence ID" value="NZ_CP042435.1"/>
</dbReference>
<dbReference type="EMBL" id="CP042435">
    <property type="protein sequence ID" value="QEC66468.1"/>
    <property type="molecule type" value="Genomic_DNA"/>
</dbReference>
<organism evidence="1 2">
    <name type="scientific">Panacibacter ginsenosidivorans</name>
    <dbReference type="NCBI Taxonomy" id="1813871"/>
    <lineage>
        <taxon>Bacteria</taxon>
        <taxon>Pseudomonadati</taxon>
        <taxon>Bacteroidota</taxon>
        <taxon>Chitinophagia</taxon>
        <taxon>Chitinophagales</taxon>
        <taxon>Chitinophagaceae</taxon>
        <taxon>Panacibacter</taxon>
    </lineage>
</organism>
<gene>
    <name evidence="1" type="ORF">FRZ67_03850</name>
</gene>
<dbReference type="Proteomes" id="UP000321533">
    <property type="component" value="Chromosome"/>
</dbReference>
<name>A0A5B8V7W5_9BACT</name>
<proteinExistence type="predicted"/>
<evidence type="ECO:0000313" key="1">
    <source>
        <dbReference type="EMBL" id="QEC66468.1"/>
    </source>
</evidence>
<reference evidence="1 2" key="1">
    <citation type="journal article" date="2016" name="Int. J. Syst. Evol. Microbiol.">
        <title>Panacibacter ginsenosidivorans gen. nov., sp. nov., with ginsenoside converting activity isolated from soil of a ginseng field.</title>
        <authorList>
            <person name="Siddiqi M.Z."/>
            <person name="Muhammad Shafi S."/>
            <person name="Choi K.D."/>
            <person name="Im W.T."/>
        </authorList>
    </citation>
    <scope>NUCLEOTIDE SEQUENCE [LARGE SCALE GENOMIC DNA]</scope>
    <source>
        <strain evidence="1 2">Gsoil1550</strain>
    </source>
</reference>
<protein>
    <submittedName>
        <fullName evidence="1">Uncharacterized protein</fullName>
    </submittedName>
</protein>
<dbReference type="KEGG" id="pgin:FRZ67_03850"/>
<sequence length="98" mass="11506">MKKFATILLLFIAVACNRNQGPEDIQAKLKSTLLDYMYSRVNYDSTKVKYYVIGDVIYYDDPQYYICDFKVNMKIIGVKDTVGIKRLYITHDFKVISR</sequence>
<evidence type="ECO:0000313" key="2">
    <source>
        <dbReference type="Proteomes" id="UP000321533"/>
    </source>
</evidence>
<accession>A0A5B8V7W5</accession>